<protein>
    <submittedName>
        <fullName evidence="1">Uncharacterized protein</fullName>
    </submittedName>
</protein>
<name>X1D224_9ZZZZ</name>
<dbReference type="EMBL" id="BART01027122">
    <property type="protein sequence ID" value="GAG90526.1"/>
    <property type="molecule type" value="Genomic_DNA"/>
</dbReference>
<accession>X1D224</accession>
<evidence type="ECO:0000313" key="1">
    <source>
        <dbReference type="EMBL" id="GAG90526.1"/>
    </source>
</evidence>
<gene>
    <name evidence="1" type="ORF">S01H4_48167</name>
</gene>
<dbReference type="AlphaFoldDB" id="X1D224"/>
<reference evidence="1" key="1">
    <citation type="journal article" date="2014" name="Front. Microbiol.">
        <title>High frequency of phylogenetically diverse reductive dehalogenase-homologous genes in deep subseafloor sedimentary metagenomes.</title>
        <authorList>
            <person name="Kawai M."/>
            <person name="Futagami T."/>
            <person name="Toyoda A."/>
            <person name="Takaki Y."/>
            <person name="Nishi S."/>
            <person name="Hori S."/>
            <person name="Arai W."/>
            <person name="Tsubouchi T."/>
            <person name="Morono Y."/>
            <person name="Uchiyama I."/>
            <person name="Ito T."/>
            <person name="Fujiyama A."/>
            <person name="Inagaki F."/>
            <person name="Takami H."/>
        </authorList>
    </citation>
    <scope>NUCLEOTIDE SEQUENCE</scope>
    <source>
        <strain evidence="1">Expedition CK06-06</strain>
    </source>
</reference>
<sequence>SKGIRRNVKRQRAAGQAALTLYANSPDDQVEE</sequence>
<feature type="non-terminal residue" evidence="1">
    <location>
        <position position="1"/>
    </location>
</feature>
<proteinExistence type="predicted"/>
<organism evidence="1">
    <name type="scientific">marine sediment metagenome</name>
    <dbReference type="NCBI Taxonomy" id="412755"/>
    <lineage>
        <taxon>unclassified sequences</taxon>
        <taxon>metagenomes</taxon>
        <taxon>ecological metagenomes</taxon>
    </lineage>
</organism>
<comment type="caution">
    <text evidence="1">The sequence shown here is derived from an EMBL/GenBank/DDBJ whole genome shotgun (WGS) entry which is preliminary data.</text>
</comment>